<dbReference type="AlphaFoldDB" id="C1FE84"/>
<dbReference type="InterPro" id="IPR051136">
    <property type="entry name" value="Intracellular_Lectin-GPT"/>
</dbReference>
<accession>C1FE84</accession>
<dbReference type="PANTHER" id="PTHR12223:SF19">
    <property type="entry name" value="LEGUME LECTIN DOMAIN-CONTAINING PROTEIN"/>
    <property type="match status" value="1"/>
</dbReference>
<feature type="region of interest" description="Disordered" evidence="2">
    <location>
        <begin position="276"/>
        <end position="297"/>
    </location>
</feature>
<dbReference type="STRING" id="296587.C1FE84"/>
<evidence type="ECO:0000256" key="2">
    <source>
        <dbReference type="SAM" id="MobiDB-lite"/>
    </source>
</evidence>
<dbReference type="Proteomes" id="UP000002009">
    <property type="component" value="Chromosome 1"/>
</dbReference>
<keyword evidence="5" id="KW-1185">Reference proteome</keyword>
<feature type="compositionally biased region" description="Polar residues" evidence="2">
    <location>
        <begin position="283"/>
        <end position="297"/>
    </location>
</feature>
<evidence type="ECO:0000259" key="3">
    <source>
        <dbReference type="Pfam" id="PF00139"/>
    </source>
</evidence>
<dbReference type="RefSeq" id="XP_002507664.1">
    <property type="nucleotide sequence ID" value="XM_002507618.1"/>
</dbReference>
<feature type="domain" description="Legume lectin" evidence="3">
    <location>
        <begin position="11"/>
        <end position="154"/>
    </location>
</feature>
<dbReference type="InterPro" id="IPR056573">
    <property type="entry name" value="Lectin_L-type_dom"/>
</dbReference>
<organism evidence="4 5">
    <name type="scientific">Micromonas commoda (strain RCC299 / NOUM17 / CCMP2709)</name>
    <name type="common">Picoplanktonic green alga</name>
    <dbReference type="NCBI Taxonomy" id="296587"/>
    <lineage>
        <taxon>Eukaryota</taxon>
        <taxon>Viridiplantae</taxon>
        <taxon>Chlorophyta</taxon>
        <taxon>Mamiellophyceae</taxon>
        <taxon>Mamiellales</taxon>
        <taxon>Mamiellaceae</taxon>
        <taxon>Micromonas</taxon>
    </lineage>
</organism>
<feature type="domain" description="Legume lectin" evidence="3">
    <location>
        <begin position="223"/>
        <end position="287"/>
    </location>
</feature>
<dbReference type="OMA" id="SMYSATY"/>
<dbReference type="GeneID" id="8250583"/>
<dbReference type="KEGG" id="mis:MICPUN_55351"/>
<gene>
    <name evidence="4" type="ORF">MICPUN_55351</name>
</gene>
<name>C1FE84_MICCC</name>
<dbReference type="InterPro" id="IPR001220">
    <property type="entry name" value="Legume_lectin_dom"/>
</dbReference>
<reference evidence="4 5" key="1">
    <citation type="journal article" date="2009" name="Science">
        <title>Green evolution and dynamic adaptations revealed by genomes of the marine picoeukaryotes Micromonas.</title>
        <authorList>
            <person name="Worden A.Z."/>
            <person name="Lee J.H."/>
            <person name="Mock T."/>
            <person name="Rouze P."/>
            <person name="Simmons M.P."/>
            <person name="Aerts A.L."/>
            <person name="Allen A.E."/>
            <person name="Cuvelier M.L."/>
            <person name="Derelle E."/>
            <person name="Everett M.V."/>
            <person name="Foulon E."/>
            <person name="Grimwood J."/>
            <person name="Gundlach H."/>
            <person name="Henrissat B."/>
            <person name="Napoli C."/>
            <person name="McDonald S.M."/>
            <person name="Parker M.S."/>
            <person name="Rombauts S."/>
            <person name="Salamov A."/>
            <person name="Von Dassow P."/>
            <person name="Badger J.H."/>
            <person name="Coutinho P.M."/>
            <person name="Demir E."/>
            <person name="Dubchak I."/>
            <person name="Gentemann C."/>
            <person name="Eikrem W."/>
            <person name="Gready J.E."/>
            <person name="John U."/>
            <person name="Lanier W."/>
            <person name="Lindquist E.A."/>
            <person name="Lucas S."/>
            <person name="Mayer K.F."/>
            <person name="Moreau H."/>
            <person name="Not F."/>
            <person name="Otillar R."/>
            <person name="Panaud O."/>
            <person name="Pangilinan J."/>
            <person name="Paulsen I."/>
            <person name="Piegu B."/>
            <person name="Poliakov A."/>
            <person name="Robbens S."/>
            <person name="Schmutz J."/>
            <person name="Toulza E."/>
            <person name="Wyss T."/>
            <person name="Zelensky A."/>
            <person name="Zhou K."/>
            <person name="Armbrust E.V."/>
            <person name="Bhattacharya D."/>
            <person name="Goodenough U.W."/>
            <person name="Van de Peer Y."/>
            <person name="Grigoriev I.V."/>
        </authorList>
    </citation>
    <scope>NUCLEOTIDE SEQUENCE [LARGE SCALE GENOMIC DNA]</scope>
    <source>
        <strain evidence="5">RCC299 / NOUM17</strain>
    </source>
</reference>
<evidence type="ECO:0000313" key="5">
    <source>
        <dbReference type="Proteomes" id="UP000002009"/>
    </source>
</evidence>
<dbReference type="Gene3D" id="2.60.120.200">
    <property type="match status" value="1"/>
</dbReference>
<dbReference type="SUPFAM" id="SSF49899">
    <property type="entry name" value="Concanavalin A-like lectins/glucanases"/>
    <property type="match status" value="1"/>
</dbReference>
<evidence type="ECO:0000313" key="4">
    <source>
        <dbReference type="EMBL" id="ACO68922.1"/>
    </source>
</evidence>
<dbReference type="OrthoDB" id="409136at2759"/>
<dbReference type="InParanoid" id="C1FE84"/>
<dbReference type="Pfam" id="PF00139">
    <property type="entry name" value="Lectin_legB"/>
    <property type="match status" value="2"/>
</dbReference>
<dbReference type="InterPro" id="IPR013320">
    <property type="entry name" value="ConA-like_dom_sf"/>
</dbReference>
<dbReference type="CDD" id="cd01951">
    <property type="entry name" value="lectin_L-type"/>
    <property type="match status" value="1"/>
</dbReference>
<dbReference type="GO" id="GO:0030246">
    <property type="term" value="F:carbohydrate binding"/>
    <property type="evidence" value="ECO:0007669"/>
    <property type="project" value="UniProtKB-KW"/>
</dbReference>
<evidence type="ECO:0000256" key="1">
    <source>
        <dbReference type="ARBA" id="ARBA00022734"/>
    </source>
</evidence>
<sequence length="297" mass="31907">MTRCNCFVGASFAFPDFSDATGLLLQGVANQSGAQIRLTPAAPYLAGSVWHGVKQTVIGGFSTEFSFRVGPDNNEESHGPCKWVDQSRGTCARRGGDGFAFVVQNYGPRALGLGGGNLGYGGISNAFAVEFDTWFDAELKDPYENHLAILTRGTGELRAEHNNQLGICLDVPDLADGEGHSVRLQYDPLFQTDIATHPSFQAAPHLVDLIYPAAVHFHHGLGTLRVYIDDSSDPALSVPMSFSAFLQLDGGTAWVGFTASTGRSYQNHEITSWSFSEHKSEHSATNSNGGFQASNSK</sequence>
<dbReference type="eggNOG" id="ENOG502QSWE">
    <property type="taxonomic scope" value="Eukaryota"/>
</dbReference>
<dbReference type="EMBL" id="CP001574">
    <property type="protein sequence ID" value="ACO68922.1"/>
    <property type="molecule type" value="Genomic_DNA"/>
</dbReference>
<keyword evidence="1" id="KW-0430">Lectin</keyword>
<proteinExistence type="predicted"/>
<dbReference type="PANTHER" id="PTHR12223">
    <property type="entry name" value="VESICULAR MANNOSE-BINDING LECTIN"/>
    <property type="match status" value="1"/>
</dbReference>
<protein>
    <recommendedName>
        <fullName evidence="3">Legume lectin domain-containing protein</fullName>
    </recommendedName>
</protein>